<reference evidence="2" key="1">
    <citation type="journal article" date="2022" name="Mol. Ecol. Resour.">
        <title>The genomes of chicory, endive, great burdock and yacon provide insights into Asteraceae palaeo-polyploidization history and plant inulin production.</title>
        <authorList>
            <person name="Fan W."/>
            <person name="Wang S."/>
            <person name="Wang H."/>
            <person name="Wang A."/>
            <person name="Jiang F."/>
            <person name="Liu H."/>
            <person name="Zhao H."/>
            <person name="Xu D."/>
            <person name="Zhang Y."/>
        </authorList>
    </citation>
    <scope>NUCLEOTIDE SEQUENCE [LARGE SCALE GENOMIC DNA]</scope>
    <source>
        <strain evidence="2">cv. Yunnan</strain>
    </source>
</reference>
<evidence type="ECO:0000313" key="1">
    <source>
        <dbReference type="EMBL" id="KAI3828929.1"/>
    </source>
</evidence>
<sequence length="110" mass="12006">MKNCGSLVIVLMVMMLLAMASAAPSASQCKKERKLAVNACKSMLYGRLPSPSCCQRIRVSHIKCICSVLTPKLAALINVNHFIKLIEGCGRRLPRHLKCGSKSLHCITIP</sequence>
<proteinExistence type="predicted"/>
<keyword evidence="2" id="KW-1185">Reference proteome</keyword>
<evidence type="ECO:0000313" key="2">
    <source>
        <dbReference type="Proteomes" id="UP001056120"/>
    </source>
</evidence>
<comment type="caution">
    <text evidence="1">The sequence shown here is derived from an EMBL/GenBank/DDBJ whole genome shotgun (WGS) entry which is preliminary data.</text>
</comment>
<dbReference type="EMBL" id="CM042018">
    <property type="protein sequence ID" value="KAI3828929.1"/>
    <property type="molecule type" value="Genomic_DNA"/>
</dbReference>
<name>A0ACB9K9H9_9ASTR</name>
<protein>
    <submittedName>
        <fullName evidence="1">Uncharacterized protein</fullName>
    </submittedName>
</protein>
<gene>
    <name evidence="1" type="ORF">L1987_03040</name>
</gene>
<reference evidence="1 2" key="2">
    <citation type="journal article" date="2022" name="Mol. Ecol. Resour.">
        <title>The genomes of chicory, endive, great burdock and yacon provide insights into Asteraceae paleo-polyploidization history and plant inulin production.</title>
        <authorList>
            <person name="Fan W."/>
            <person name="Wang S."/>
            <person name="Wang H."/>
            <person name="Wang A."/>
            <person name="Jiang F."/>
            <person name="Liu H."/>
            <person name="Zhao H."/>
            <person name="Xu D."/>
            <person name="Zhang Y."/>
        </authorList>
    </citation>
    <scope>NUCLEOTIDE SEQUENCE [LARGE SCALE GENOMIC DNA]</scope>
    <source>
        <strain evidence="2">cv. Yunnan</strain>
        <tissue evidence="1">Leaves</tissue>
    </source>
</reference>
<accession>A0ACB9K9H9</accession>
<organism evidence="1 2">
    <name type="scientific">Smallanthus sonchifolius</name>
    <dbReference type="NCBI Taxonomy" id="185202"/>
    <lineage>
        <taxon>Eukaryota</taxon>
        <taxon>Viridiplantae</taxon>
        <taxon>Streptophyta</taxon>
        <taxon>Embryophyta</taxon>
        <taxon>Tracheophyta</taxon>
        <taxon>Spermatophyta</taxon>
        <taxon>Magnoliopsida</taxon>
        <taxon>eudicotyledons</taxon>
        <taxon>Gunneridae</taxon>
        <taxon>Pentapetalae</taxon>
        <taxon>asterids</taxon>
        <taxon>campanulids</taxon>
        <taxon>Asterales</taxon>
        <taxon>Asteraceae</taxon>
        <taxon>Asteroideae</taxon>
        <taxon>Heliantheae alliance</taxon>
        <taxon>Millerieae</taxon>
        <taxon>Smallanthus</taxon>
    </lineage>
</organism>
<dbReference type="Proteomes" id="UP001056120">
    <property type="component" value="Linkage Group LG01"/>
</dbReference>